<reference evidence="2 3" key="1">
    <citation type="submission" date="2019-07" db="EMBL/GenBank/DDBJ databases">
        <title>The draft genome sequence of Aquimarina algiphila M91.</title>
        <authorList>
            <person name="Meng X."/>
        </authorList>
    </citation>
    <scope>NUCLEOTIDE SEQUENCE [LARGE SCALE GENOMIC DNA]</scope>
    <source>
        <strain evidence="2 3">M91</strain>
    </source>
</reference>
<feature type="region of interest" description="Disordered" evidence="1">
    <location>
        <begin position="47"/>
        <end position="126"/>
    </location>
</feature>
<organism evidence="2 3">
    <name type="scientific">Aquimarina algiphila</name>
    <dbReference type="NCBI Taxonomy" id="2047982"/>
    <lineage>
        <taxon>Bacteria</taxon>
        <taxon>Pseudomonadati</taxon>
        <taxon>Bacteroidota</taxon>
        <taxon>Flavobacteriia</taxon>
        <taxon>Flavobacteriales</taxon>
        <taxon>Flavobacteriaceae</taxon>
        <taxon>Aquimarina</taxon>
    </lineage>
</organism>
<accession>A0A554VJ91</accession>
<dbReference type="AlphaFoldDB" id="A0A554VJ91"/>
<feature type="compositionally biased region" description="Acidic residues" evidence="1">
    <location>
        <begin position="99"/>
        <end position="110"/>
    </location>
</feature>
<gene>
    <name evidence="2" type="ORF">FOF46_14515</name>
</gene>
<name>A0A554VJ91_9FLAO</name>
<comment type="caution">
    <text evidence="2">The sequence shown here is derived from an EMBL/GenBank/DDBJ whole genome shotgun (WGS) entry which is preliminary data.</text>
</comment>
<keyword evidence="3" id="KW-1185">Reference proteome</keyword>
<dbReference type="OrthoDB" id="1162759at2"/>
<dbReference type="Proteomes" id="UP000318833">
    <property type="component" value="Unassembled WGS sequence"/>
</dbReference>
<evidence type="ECO:0000313" key="2">
    <source>
        <dbReference type="EMBL" id="TSE07934.1"/>
    </source>
</evidence>
<protein>
    <submittedName>
        <fullName evidence="2">Uncharacterized protein</fullName>
    </submittedName>
</protein>
<evidence type="ECO:0000256" key="1">
    <source>
        <dbReference type="SAM" id="MobiDB-lite"/>
    </source>
</evidence>
<feature type="compositionally biased region" description="Basic and acidic residues" evidence="1">
    <location>
        <begin position="54"/>
        <end position="71"/>
    </location>
</feature>
<evidence type="ECO:0000313" key="3">
    <source>
        <dbReference type="Proteomes" id="UP000318833"/>
    </source>
</evidence>
<proteinExistence type="predicted"/>
<dbReference type="EMBL" id="VLNR01000028">
    <property type="protein sequence ID" value="TSE07934.1"/>
    <property type="molecule type" value="Genomic_DNA"/>
</dbReference>
<dbReference type="RefSeq" id="WP_143916948.1">
    <property type="nucleotide sequence ID" value="NZ_CANMXV010000043.1"/>
</dbReference>
<sequence length="319" mass="36697">MKKELEKEVVDVLKNPNDIGFEDIQDEVLSPLNQAVIEKEIAGVTKPNDWNIWKPDRPGQRNDFNEAEKNSGKAMEQETFDTRDETPLDAPEQEIGSGFEDDSNMSEEDSNTNNDNEKEEFELPTDAAKQAADSIFGTVNNLIDLGGGYFVKIRKHKEFYDFDEIIELIDVQNDKNVKRIKLDKEDKALLKPLLIQILKRKAKKLTPERQLMAVVLSILFKKGRVVMEIKAENDLLVERILDIVREEKGYSDIDLEDDDSEEDVLDMAYEEINGKPEPKKEEIPLKEKEVVDPVIVQEEYDEEPRMENAIVEVAEDRTE</sequence>